<name>A0A9D4NGR9_DREPO</name>
<sequence length="127" mass="13618">MRLENATIPYQVGVAATVLARKLSIVIAILLRVQSLLMTSDWSSVPSTTVRCVLITSLMAPSGSRNMMEFKRRTGVSCTARRIPTPPTSSCLATRLSMGPSVDLTMMTSASVASVGELVVTISWVQT</sequence>
<evidence type="ECO:0000313" key="1">
    <source>
        <dbReference type="EMBL" id="KAH3893329.1"/>
    </source>
</evidence>
<comment type="caution">
    <text evidence="1">The sequence shown here is derived from an EMBL/GenBank/DDBJ whole genome shotgun (WGS) entry which is preliminary data.</text>
</comment>
<proteinExistence type="predicted"/>
<keyword evidence="2" id="KW-1185">Reference proteome</keyword>
<dbReference type="Proteomes" id="UP000828390">
    <property type="component" value="Unassembled WGS sequence"/>
</dbReference>
<reference evidence="1" key="1">
    <citation type="journal article" date="2019" name="bioRxiv">
        <title>The Genome of the Zebra Mussel, Dreissena polymorpha: A Resource for Invasive Species Research.</title>
        <authorList>
            <person name="McCartney M.A."/>
            <person name="Auch B."/>
            <person name="Kono T."/>
            <person name="Mallez S."/>
            <person name="Zhang Y."/>
            <person name="Obille A."/>
            <person name="Becker A."/>
            <person name="Abrahante J.E."/>
            <person name="Garbe J."/>
            <person name="Badalamenti J.P."/>
            <person name="Herman A."/>
            <person name="Mangelson H."/>
            <person name="Liachko I."/>
            <person name="Sullivan S."/>
            <person name="Sone E.D."/>
            <person name="Koren S."/>
            <person name="Silverstein K.A.T."/>
            <person name="Beckman K.B."/>
            <person name="Gohl D.M."/>
        </authorList>
    </citation>
    <scope>NUCLEOTIDE SEQUENCE</scope>
    <source>
        <strain evidence="1">Duluth1</strain>
        <tissue evidence="1">Whole animal</tissue>
    </source>
</reference>
<dbReference type="AlphaFoldDB" id="A0A9D4NGR9"/>
<dbReference type="EMBL" id="JAIWYP010000001">
    <property type="protein sequence ID" value="KAH3893329.1"/>
    <property type="molecule type" value="Genomic_DNA"/>
</dbReference>
<protein>
    <submittedName>
        <fullName evidence="1">Uncharacterized protein</fullName>
    </submittedName>
</protein>
<organism evidence="1 2">
    <name type="scientific">Dreissena polymorpha</name>
    <name type="common">Zebra mussel</name>
    <name type="synonym">Mytilus polymorpha</name>
    <dbReference type="NCBI Taxonomy" id="45954"/>
    <lineage>
        <taxon>Eukaryota</taxon>
        <taxon>Metazoa</taxon>
        <taxon>Spiralia</taxon>
        <taxon>Lophotrochozoa</taxon>
        <taxon>Mollusca</taxon>
        <taxon>Bivalvia</taxon>
        <taxon>Autobranchia</taxon>
        <taxon>Heteroconchia</taxon>
        <taxon>Euheterodonta</taxon>
        <taxon>Imparidentia</taxon>
        <taxon>Neoheterodontei</taxon>
        <taxon>Myida</taxon>
        <taxon>Dreissenoidea</taxon>
        <taxon>Dreissenidae</taxon>
        <taxon>Dreissena</taxon>
    </lineage>
</organism>
<reference evidence="1" key="2">
    <citation type="submission" date="2020-11" db="EMBL/GenBank/DDBJ databases">
        <authorList>
            <person name="McCartney M.A."/>
            <person name="Auch B."/>
            <person name="Kono T."/>
            <person name="Mallez S."/>
            <person name="Becker A."/>
            <person name="Gohl D.M."/>
            <person name="Silverstein K.A.T."/>
            <person name="Koren S."/>
            <person name="Bechman K.B."/>
            <person name="Herman A."/>
            <person name="Abrahante J.E."/>
            <person name="Garbe J."/>
        </authorList>
    </citation>
    <scope>NUCLEOTIDE SEQUENCE</scope>
    <source>
        <strain evidence="1">Duluth1</strain>
        <tissue evidence="1">Whole animal</tissue>
    </source>
</reference>
<gene>
    <name evidence="1" type="ORF">DPMN_017476</name>
</gene>
<evidence type="ECO:0000313" key="2">
    <source>
        <dbReference type="Proteomes" id="UP000828390"/>
    </source>
</evidence>
<accession>A0A9D4NGR9</accession>